<accession>A0AAN7MW21</accession>
<sequence>MAHKSFSVREQEVQRGTFPSWLTHQLCQEHSKFSKKPAENLGFSKPLSTGCHLHSKRPNKARSLSLSSQGECSSPLMTLVTPC</sequence>
<gene>
    <name evidence="1" type="ORF">QYF61_003737</name>
</gene>
<comment type="caution">
    <text evidence="1">The sequence shown here is derived from an EMBL/GenBank/DDBJ whole genome shotgun (WGS) entry which is preliminary data.</text>
</comment>
<evidence type="ECO:0000313" key="2">
    <source>
        <dbReference type="Proteomes" id="UP001333110"/>
    </source>
</evidence>
<dbReference type="Proteomes" id="UP001333110">
    <property type="component" value="Unassembled WGS sequence"/>
</dbReference>
<keyword evidence="2" id="KW-1185">Reference proteome</keyword>
<reference evidence="1 2" key="1">
    <citation type="journal article" date="2023" name="J. Hered.">
        <title>Chromosome-level genome of the wood stork (Mycteria americana) provides insight into avian chromosome evolution.</title>
        <authorList>
            <person name="Flamio R. Jr."/>
            <person name="Ramstad K.M."/>
        </authorList>
    </citation>
    <scope>NUCLEOTIDE SEQUENCE [LARGE SCALE GENOMIC DNA]</scope>
    <source>
        <strain evidence="1">JAX WOST 10</strain>
    </source>
</reference>
<proteinExistence type="predicted"/>
<dbReference type="EMBL" id="JAUNZN010000008">
    <property type="protein sequence ID" value="KAK4817213.1"/>
    <property type="molecule type" value="Genomic_DNA"/>
</dbReference>
<evidence type="ECO:0000313" key="1">
    <source>
        <dbReference type="EMBL" id="KAK4817213.1"/>
    </source>
</evidence>
<protein>
    <submittedName>
        <fullName evidence="1">Uncharacterized protein</fullName>
    </submittedName>
</protein>
<name>A0AAN7MW21_MYCAM</name>
<dbReference type="AlphaFoldDB" id="A0AAN7MW21"/>
<organism evidence="1 2">
    <name type="scientific">Mycteria americana</name>
    <name type="common">Wood stork</name>
    <dbReference type="NCBI Taxonomy" id="33587"/>
    <lineage>
        <taxon>Eukaryota</taxon>
        <taxon>Metazoa</taxon>
        <taxon>Chordata</taxon>
        <taxon>Craniata</taxon>
        <taxon>Vertebrata</taxon>
        <taxon>Euteleostomi</taxon>
        <taxon>Archelosauria</taxon>
        <taxon>Archosauria</taxon>
        <taxon>Dinosauria</taxon>
        <taxon>Saurischia</taxon>
        <taxon>Theropoda</taxon>
        <taxon>Coelurosauria</taxon>
        <taxon>Aves</taxon>
        <taxon>Neognathae</taxon>
        <taxon>Neoaves</taxon>
        <taxon>Aequornithes</taxon>
        <taxon>Ciconiiformes</taxon>
        <taxon>Ciconiidae</taxon>
        <taxon>Mycteria</taxon>
    </lineage>
</organism>